<sequence>NGANSSEKPTVEQLKLPAGRKIGKLVVTRGGRVYLRAGGHSMDVAHTASENQHQGVVMVETARDVHAMQNGCGRFGEGALYRDGTNAVYYLGQVRHHLTASLDWKDLRPIGMEKPAAARDGMMSPSKTAKPVDLERMQKELTVLQQERVADMAAALRRWNAS</sequence>
<keyword evidence="2" id="KW-0240">DNA-directed RNA polymerase</keyword>
<dbReference type="Pfam" id="PF05132">
    <property type="entry name" value="RNA_pol_Rpc4"/>
    <property type="match status" value="1"/>
</dbReference>
<keyword evidence="4" id="KW-0539">Nucleus</keyword>
<dbReference type="EMBL" id="UYYB01097172">
    <property type="protein sequence ID" value="VDM76522.1"/>
    <property type="molecule type" value="Genomic_DNA"/>
</dbReference>
<dbReference type="InterPro" id="IPR007811">
    <property type="entry name" value="RPC4"/>
</dbReference>
<dbReference type="Proteomes" id="UP000270094">
    <property type="component" value="Unassembled WGS sequence"/>
</dbReference>
<dbReference type="AlphaFoldDB" id="A0A3P7LB82"/>
<organism evidence="5 6">
    <name type="scientific">Strongylus vulgaris</name>
    <name type="common">Blood worm</name>
    <dbReference type="NCBI Taxonomy" id="40348"/>
    <lineage>
        <taxon>Eukaryota</taxon>
        <taxon>Metazoa</taxon>
        <taxon>Ecdysozoa</taxon>
        <taxon>Nematoda</taxon>
        <taxon>Chromadorea</taxon>
        <taxon>Rhabditida</taxon>
        <taxon>Rhabditina</taxon>
        <taxon>Rhabditomorpha</taxon>
        <taxon>Strongyloidea</taxon>
        <taxon>Strongylidae</taxon>
        <taxon>Strongylus</taxon>
    </lineage>
</organism>
<evidence type="ECO:0000256" key="2">
    <source>
        <dbReference type="ARBA" id="ARBA00022478"/>
    </source>
</evidence>
<evidence type="ECO:0000256" key="4">
    <source>
        <dbReference type="ARBA" id="ARBA00023242"/>
    </source>
</evidence>
<gene>
    <name evidence="5" type="ORF">SVUK_LOCUS11520</name>
</gene>
<dbReference type="GO" id="GO:0003677">
    <property type="term" value="F:DNA binding"/>
    <property type="evidence" value="ECO:0007669"/>
    <property type="project" value="InterPro"/>
</dbReference>
<evidence type="ECO:0000313" key="6">
    <source>
        <dbReference type="Proteomes" id="UP000270094"/>
    </source>
</evidence>
<proteinExistence type="predicted"/>
<evidence type="ECO:0000313" key="5">
    <source>
        <dbReference type="EMBL" id="VDM76522.1"/>
    </source>
</evidence>
<reference evidence="5 6" key="1">
    <citation type="submission" date="2018-11" db="EMBL/GenBank/DDBJ databases">
        <authorList>
            <consortium name="Pathogen Informatics"/>
        </authorList>
    </citation>
    <scope>NUCLEOTIDE SEQUENCE [LARGE SCALE GENOMIC DNA]</scope>
</reference>
<feature type="non-terminal residue" evidence="5">
    <location>
        <position position="1"/>
    </location>
</feature>
<keyword evidence="3" id="KW-0804">Transcription</keyword>
<protein>
    <submittedName>
        <fullName evidence="5">Uncharacterized protein</fullName>
    </submittedName>
</protein>
<dbReference type="PANTHER" id="PTHR13408">
    <property type="entry name" value="DNA-DIRECTED RNA POLYMERASE III"/>
    <property type="match status" value="1"/>
</dbReference>
<comment type="subcellular location">
    <subcellularLocation>
        <location evidence="1">Nucleus</location>
    </subcellularLocation>
</comment>
<name>A0A3P7LB82_STRVU</name>
<accession>A0A3P7LB82</accession>
<dbReference type="PANTHER" id="PTHR13408:SF0">
    <property type="entry name" value="DNA-DIRECTED RNA POLYMERASE III SUBUNIT RPC4"/>
    <property type="match status" value="1"/>
</dbReference>
<dbReference type="GO" id="GO:0005666">
    <property type="term" value="C:RNA polymerase III complex"/>
    <property type="evidence" value="ECO:0007669"/>
    <property type="project" value="InterPro"/>
</dbReference>
<keyword evidence="6" id="KW-1185">Reference proteome</keyword>
<dbReference type="OrthoDB" id="5836119at2759"/>
<dbReference type="GO" id="GO:0042797">
    <property type="term" value="P:tRNA transcription by RNA polymerase III"/>
    <property type="evidence" value="ECO:0007669"/>
    <property type="project" value="TreeGrafter"/>
</dbReference>
<evidence type="ECO:0000256" key="1">
    <source>
        <dbReference type="ARBA" id="ARBA00004123"/>
    </source>
</evidence>
<evidence type="ECO:0000256" key="3">
    <source>
        <dbReference type="ARBA" id="ARBA00023163"/>
    </source>
</evidence>